<evidence type="ECO:0000256" key="2">
    <source>
        <dbReference type="ARBA" id="ARBA00023186"/>
    </source>
</evidence>
<dbReference type="PANTHER" id="PTHR33620">
    <property type="entry name" value="UREASE ACCESSORY PROTEIN F"/>
    <property type="match status" value="1"/>
</dbReference>
<dbReference type="Gene3D" id="1.10.4190.10">
    <property type="entry name" value="Urease accessory protein UreF"/>
    <property type="match status" value="1"/>
</dbReference>
<comment type="subcellular location">
    <subcellularLocation>
        <location evidence="3">Cytoplasm</location>
    </subcellularLocation>
</comment>
<keyword evidence="1 3" id="KW-0996">Nickel insertion</keyword>
<dbReference type="InterPro" id="IPR002639">
    <property type="entry name" value="UreF"/>
</dbReference>
<dbReference type="EMBL" id="UFRN01000002">
    <property type="protein sequence ID" value="SUT95094.1"/>
    <property type="molecule type" value="Genomic_DNA"/>
</dbReference>
<accession>A0A380U3R2</accession>
<dbReference type="Proteomes" id="UP000254253">
    <property type="component" value="Unassembled WGS sequence"/>
</dbReference>
<dbReference type="AlphaFoldDB" id="A0A380U3R2"/>
<organism evidence="4 5">
    <name type="scientific">Actinobacillus lignieresii</name>
    <dbReference type="NCBI Taxonomy" id="720"/>
    <lineage>
        <taxon>Bacteria</taxon>
        <taxon>Pseudomonadati</taxon>
        <taxon>Pseudomonadota</taxon>
        <taxon>Gammaproteobacteria</taxon>
        <taxon>Pasteurellales</taxon>
        <taxon>Pasteurellaceae</taxon>
        <taxon>Actinobacillus</taxon>
    </lineage>
</organism>
<reference evidence="4 5" key="1">
    <citation type="submission" date="2018-06" db="EMBL/GenBank/DDBJ databases">
        <authorList>
            <consortium name="Pathogen Informatics"/>
            <person name="Doyle S."/>
        </authorList>
    </citation>
    <scope>NUCLEOTIDE SEQUENCE [LARGE SCALE GENOMIC DNA]</scope>
    <source>
        <strain evidence="4 5">NCTC4191</strain>
    </source>
</reference>
<dbReference type="InterPro" id="IPR038277">
    <property type="entry name" value="UreF_sf"/>
</dbReference>
<proteinExistence type="inferred from homology"/>
<dbReference type="GO" id="GO:0016151">
    <property type="term" value="F:nickel cation binding"/>
    <property type="evidence" value="ECO:0007669"/>
    <property type="project" value="UniProtKB-UniRule"/>
</dbReference>
<sequence>MAQVLDFARMGQLGALLHLVDPTLPIGGFNHSNGLETFVQQDKVNSRASLEEYVQTQLMQNWIYNDGAYLSLAFDAMTNHDLDRLLVLDQELAASKIARESREGSYKLGVRLLKIFIRYENHPLLSEFQQAISEKRCQGYFPIVFAIVAQAMQLDKAETLYAFYYNAAVGAVTNGVKLVPLSQMDGQDILFALRTPLAQAVENSLNPDPEWLGAATLASDIRSMQHEQLYTRLYMS</sequence>
<keyword evidence="2 3" id="KW-0143">Chaperone</keyword>
<name>A0A380U3R2_ACTLI</name>
<dbReference type="Pfam" id="PF01730">
    <property type="entry name" value="UreF"/>
    <property type="match status" value="1"/>
</dbReference>
<dbReference type="PIRSF" id="PIRSF009467">
    <property type="entry name" value="Ureas_acces_UreF"/>
    <property type="match status" value="1"/>
</dbReference>
<dbReference type="PANTHER" id="PTHR33620:SF1">
    <property type="entry name" value="UREASE ACCESSORY PROTEIN F"/>
    <property type="match status" value="1"/>
</dbReference>
<dbReference type="HAMAP" id="MF_01385">
    <property type="entry name" value="UreF"/>
    <property type="match status" value="1"/>
</dbReference>
<evidence type="ECO:0000313" key="5">
    <source>
        <dbReference type="Proteomes" id="UP000254253"/>
    </source>
</evidence>
<keyword evidence="3" id="KW-0963">Cytoplasm</keyword>
<keyword evidence="5" id="KW-1185">Reference proteome</keyword>
<comment type="subunit">
    <text evidence="3">UreD, UreF and UreG form a complex that acts as a GTP-hydrolysis-dependent molecular chaperone, activating the urease apoprotein by helping to assemble the nickel containing metallocenter of UreC. The UreE protein probably delivers the nickel.</text>
</comment>
<evidence type="ECO:0000256" key="1">
    <source>
        <dbReference type="ARBA" id="ARBA00022988"/>
    </source>
</evidence>
<comment type="similarity">
    <text evidence="3">Belongs to the UreF family.</text>
</comment>
<comment type="function">
    <text evidence="3">Required for maturation of urease via the functional incorporation of the urease nickel metallocenter.</text>
</comment>
<evidence type="ECO:0000313" key="4">
    <source>
        <dbReference type="EMBL" id="SUT95094.1"/>
    </source>
</evidence>
<protein>
    <recommendedName>
        <fullName evidence="3">Urease accessory protein UreF</fullName>
    </recommendedName>
</protein>
<dbReference type="GO" id="GO:0005737">
    <property type="term" value="C:cytoplasm"/>
    <property type="evidence" value="ECO:0007669"/>
    <property type="project" value="UniProtKB-SubCell"/>
</dbReference>
<gene>
    <name evidence="3 4" type="primary">ureF</name>
    <name evidence="4" type="ORF">NCTC4191_01791</name>
</gene>
<evidence type="ECO:0000256" key="3">
    <source>
        <dbReference type="HAMAP-Rule" id="MF_01385"/>
    </source>
</evidence>